<proteinExistence type="predicted"/>
<feature type="compositionally biased region" description="Polar residues" evidence="1">
    <location>
        <begin position="235"/>
        <end position="245"/>
    </location>
</feature>
<feature type="region of interest" description="Disordered" evidence="1">
    <location>
        <begin position="224"/>
        <end position="245"/>
    </location>
</feature>
<keyword evidence="3" id="KW-1185">Reference proteome</keyword>
<evidence type="ECO:0000256" key="1">
    <source>
        <dbReference type="SAM" id="MobiDB-lite"/>
    </source>
</evidence>
<gene>
    <name evidence="2" type="ORF">EPH_0051570</name>
</gene>
<dbReference type="AlphaFoldDB" id="U6GY21"/>
<dbReference type="EMBL" id="HG693349">
    <property type="protein sequence ID" value="CDI85065.1"/>
    <property type="molecule type" value="Genomic_DNA"/>
</dbReference>
<dbReference type="OrthoDB" id="346836at2759"/>
<organism evidence="2 3">
    <name type="scientific">Eimeria praecox</name>
    <dbReference type="NCBI Taxonomy" id="51316"/>
    <lineage>
        <taxon>Eukaryota</taxon>
        <taxon>Sar</taxon>
        <taxon>Alveolata</taxon>
        <taxon>Apicomplexa</taxon>
        <taxon>Conoidasida</taxon>
        <taxon>Coccidia</taxon>
        <taxon>Eucoccidiorida</taxon>
        <taxon>Eimeriorina</taxon>
        <taxon>Eimeriidae</taxon>
        <taxon>Eimeria</taxon>
    </lineage>
</organism>
<name>U6GY21_9EIME</name>
<reference evidence="2" key="2">
    <citation type="submission" date="2013-10" db="EMBL/GenBank/DDBJ databases">
        <authorList>
            <person name="Aslett M."/>
        </authorList>
    </citation>
    <scope>NUCLEOTIDE SEQUENCE [LARGE SCALE GENOMIC DNA]</scope>
    <source>
        <strain evidence="2">Houghton</strain>
    </source>
</reference>
<dbReference type="Proteomes" id="UP000018201">
    <property type="component" value="Unassembled WGS sequence"/>
</dbReference>
<evidence type="ECO:0000313" key="2">
    <source>
        <dbReference type="EMBL" id="CDI85065.1"/>
    </source>
</evidence>
<evidence type="ECO:0000313" key="3">
    <source>
        <dbReference type="Proteomes" id="UP000018201"/>
    </source>
</evidence>
<accession>U6GY21</accession>
<sequence>MGLIPRRELFGGLGLVVLVGRLRYSASLESDETAALEELERTLAPFALRDGPLDAPVAEDATLSLEEALDGWEVSPALFEELITPTEEKVNLLIDSSIVSWTDTHAEKVPEEVRKEMVNDLERARALGLRQVRLFKYMVEIKGFIDKSKEGDGIYLRELMKWCKQMFLNVHAAEAKLFLKQEEVRKQFFHPGESTSFPFDSRTTNLILKHRADAIVRRFETYMPESNEGPAAGPTANSADGRNTG</sequence>
<dbReference type="VEuPathDB" id="ToxoDB:EPH_0051570"/>
<reference evidence="2" key="1">
    <citation type="submission" date="2013-10" db="EMBL/GenBank/DDBJ databases">
        <title>Genomic analysis of the causative agents of coccidiosis in chickens.</title>
        <authorList>
            <person name="Reid A.J."/>
            <person name="Blake D."/>
            <person name="Billington K."/>
            <person name="Browne H."/>
            <person name="Dunn M."/>
            <person name="Hung S."/>
            <person name="Kawahara F."/>
            <person name="Miranda-Saavedra D."/>
            <person name="Mourier T."/>
            <person name="Nagra H."/>
            <person name="Otto T.D."/>
            <person name="Rawlings N."/>
            <person name="Sanchez A."/>
            <person name="Sanders M."/>
            <person name="Subramaniam C."/>
            <person name="Tay Y."/>
            <person name="Dear P."/>
            <person name="Doerig C."/>
            <person name="Gruber A."/>
            <person name="Parkinson J."/>
            <person name="Shirley M."/>
            <person name="Wan K.L."/>
            <person name="Berriman M."/>
            <person name="Tomley F."/>
            <person name="Pain A."/>
        </authorList>
    </citation>
    <scope>NUCLEOTIDE SEQUENCE [LARGE SCALE GENOMIC DNA]</scope>
    <source>
        <strain evidence="2">Houghton</strain>
    </source>
</reference>
<protein>
    <submittedName>
        <fullName evidence="2">Uncharacterized protein</fullName>
    </submittedName>
</protein>